<evidence type="ECO:0000256" key="8">
    <source>
        <dbReference type="ARBA" id="ARBA00023136"/>
    </source>
</evidence>
<evidence type="ECO:0000256" key="10">
    <source>
        <dbReference type="ARBA" id="ARBA00023273"/>
    </source>
</evidence>
<dbReference type="HOGENOM" id="CLU_848017_0_0_1"/>
<evidence type="ECO:0000313" key="14">
    <source>
        <dbReference type="Proteomes" id="UP000015102"/>
    </source>
</evidence>
<evidence type="ECO:0000313" key="13">
    <source>
        <dbReference type="EnsemblMetazoa" id="MESCA010478-PA"/>
    </source>
</evidence>
<comment type="similarity">
    <text evidence="2">Belongs to the TMEM231 family.</text>
</comment>
<dbReference type="InterPro" id="IPR019306">
    <property type="entry name" value="TMEM231"/>
</dbReference>
<keyword evidence="7" id="KW-0969">Cilium</keyword>
<dbReference type="GO" id="GO:0032880">
    <property type="term" value="P:regulation of protein localization"/>
    <property type="evidence" value="ECO:0007669"/>
    <property type="project" value="TreeGrafter"/>
</dbReference>
<evidence type="ECO:0000256" key="12">
    <source>
        <dbReference type="SAM" id="Phobius"/>
    </source>
</evidence>
<dbReference type="PANTHER" id="PTHR14605">
    <property type="entry name" value="CHST5 PROTEIN"/>
    <property type="match status" value="1"/>
</dbReference>
<dbReference type="Pfam" id="PF10149">
    <property type="entry name" value="TM231"/>
    <property type="match status" value="1"/>
</dbReference>
<evidence type="ECO:0000256" key="2">
    <source>
        <dbReference type="ARBA" id="ARBA00009082"/>
    </source>
</evidence>
<keyword evidence="9" id="KW-0325">Glycoprotein</keyword>
<dbReference type="EMBL" id="CAQQ02003550">
    <property type="status" value="NOT_ANNOTATED_CDS"/>
    <property type="molecule type" value="Genomic_DNA"/>
</dbReference>
<dbReference type="STRING" id="36166.T1H2M7"/>
<dbReference type="EnsemblMetazoa" id="MESCA010478-RA">
    <property type="protein sequence ID" value="MESCA010478-PA"/>
    <property type="gene ID" value="MESCA010478"/>
</dbReference>
<keyword evidence="10" id="KW-0966">Cell projection</keyword>
<dbReference type="GO" id="GO:0060170">
    <property type="term" value="C:ciliary membrane"/>
    <property type="evidence" value="ECO:0007669"/>
    <property type="project" value="UniProtKB-SubCell"/>
</dbReference>
<comment type="subcellular location">
    <subcellularLocation>
        <location evidence="1">Cell projection</location>
        <location evidence="1">Cilium membrane</location>
        <topology evidence="1">Multi-pass membrane protein</topology>
    </subcellularLocation>
</comment>
<protein>
    <recommendedName>
        <fullName evidence="3">Transmembrane protein 231</fullName>
    </recommendedName>
</protein>
<keyword evidence="14" id="KW-1185">Reference proteome</keyword>
<evidence type="ECO:0000256" key="6">
    <source>
        <dbReference type="ARBA" id="ARBA00022989"/>
    </source>
</evidence>
<dbReference type="AlphaFoldDB" id="T1H2M7"/>
<feature type="transmembrane region" description="Helical" evidence="12">
    <location>
        <begin position="21"/>
        <end position="46"/>
    </location>
</feature>
<evidence type="ECO:0000256" key="11">
    <source>
        <dbReference type="ARBA" id="ARBA00024803"/>
    </source>
</evidence>
<keyword evidence="5 12" id="KW-0812">Transmembrane</keyword>
<name>T1H2M7_MEGSC</name>
<sequence>MKFVKLHSRNTTIVYKNSLCSSAGTIVFLFVIISILLPVFLVLSVIQTNEINERVHFEKPTMNFKFKYILIANFKGDENEKLIACSTFPYLNKFKDLSPDLCSRIKFWSEDFDFDGVMDNAHFELQIPSLNEKLEKFYLVLFFEAVFNEKCIFSPESILLVEHNFRCDGNEKVIVKGNIALVQKNAFHCPIFGEITHPFHRNEILSINETNIEEFSLENIRKNIKLNEGYIEMQSKEVYSKKNSENGHMSIEVEFDIGQLPVRYQVGPWEHIGLSWLYFASFFGLSVYICNRIKDFLFSKHWVNSWEIIPWNKDWWKFVKESRNNDFQIGSEIDAFTFESYFQNLLNPSQDSNDFQYAPQLIMDDDLDKEITVEE</sequence>
<evidence type="ECO:0000256" key="5">
    <source>
        <dbReference type="ARBA" id="ARBA00022692"/>
    </source>
</evidence>
<evidence type="ECO:0000256" key="9">
    <source>
        <dbReference type="ARBA" id="ARBA00023180"/>
    </source>
</evidence>
<keyword evidence="4" id="KW-1003">Cell membrane</keyword>
<evidence type="ECO:0000256" key="4">
    <source>
        <dbReference type="ARBA" id="ARBA00022475"/>
    </source>
</evidence>
<comment type="function">
    <text evidence="11">Transmembrane component of the tectonic-like complex, a complex localized at the transition zone of primary cilia and acting as a barrier that prevents diffusion of transmembrane proteins between the cilia and plasma membranes. Required for ciliogenesis and sonic hedgehog/SHH signaling.</text>
</comment>
<dbReference type="EMBL" id="CAQQ02003551">
    <property type="status" value="NOT_ANNOTATED_CDS"/>
    <property type="molecule type" value="Genomic_DNA"/>
</dbReference>
<dbReference type="GO" id="GO:0035869">
    <property type="term" value="C:ciliary transition zone"/>
    <property type="evidence" value="ECO:0007669"/>
    <property type="project" value="TreeGrafter"/>
</dbReference>
<organism evidence="13 14">
    <name type="scientific">Megaselia scalaris</name>
    <name type="common">Humpbacked fly</name>
    <name type="synonym">Phora scalaris</name>
    <dbReference type="NCBI Taxonomy" id="36166"/>
    <lineage>
        <taxon>Eukaryota</taxon>
        <taxon>Metazoa</taxon>
        <taxon>Ecdysozoa</taxon>
        <taxon>Arthropoda</taxon>
        <taxon>Hexapoda</taxon>
        <taxon>Insecta</taxon>
        <taxon>Pterygota</taxon>
        <taxon>Neoptera</taxon>
        <taxon>Endopterygota</taxon>
        <taxon>Diptera</taxon>
        <taxon>Brachycera</taxon>
        <taxon>Muscomorpha</taxon>
        <taxon>Platypezoidea</taxon>
        <taxon>Phoridae</taxon>
        <taxon>Megaseliini</taxon>
        <taxon>Megaselia</taxon>
    </lineage>
</organism>
<keyword evidence="6 12" id="KW-1133">Transmembrane helix</keyword>
<reference evidence="14" key="1">
    <citation type="submission" date="2013-02" db="EMBL/GenBank/DDBJ databases">
        <authorList>
            <person name="Hughes D."/>
        </authorList>
    </citation>
    <scope>NUCLEOTIDE SEQUENCE</scope>
    <source>
        <strain>Durham</strain>
        <strain evidence="14">NC isolate 2 -- Noor lab</strain>
    </source>
</reference>
<keyword evidence="8 12" id="KW-0472">Membrane</keyword>
<evidence type="ECO:0000256" key="3">
    <source>
        <dbReference type="ARBA" id="ARBA00015087"/>
    </source>
</evidence>
<reference evidence="13" key="2">
    <citation type="submission" date="2015-06" db="UniProtKB">
        <authorList>
            <consortium name="EnsemblMetazoa"/>
        </authorList>
    </citation>
    <scope>IDENTIFICATION</scope>
</reference>
<dbReference type="OMA" id="HIIRSWE"/>
<dbReference type="GO" id="GO:0060271">
    <property type="term" value="P:cilium assembly"/>
    <property type="evidence" value="ECO:0007669"/>
    <property type="project" value="TreeGrafter"/>
</dbReference>
<evidence type="ECO:0000256" key="7">
    <source>
        <dbReference type="ARBA" id="ARBA00023069"/>
    </source>
</evidence>
<dbReference type="PANTHER" id="PTHR14605:SF1">
    <property type="entry name" value="TRANSMEMBRANE PROTEIN 231"/>
    <property type="match status" value="1"/>
</dbReference>
<accession>T1H2M7</accession>
<dbReference type="Proteomes" id="UP000015102">
    <property type="component" value="Unassembled WGS sequence"/>
</dbReference>
<evidence type="ECO:0000256" key="1">
    <source>
        <dbReference type="ARBA" id="ARBA00004272"/>
    </source>
</evidence>
<proteinExistence type="inferred from homology"/>